<reference evidence="11 12" key="1">
    <citation type="submission" date="2024-04" db="EMBL/GenBank/DDBJ databases">
        <title>Novel species of the genus Ideonella isolated from streams.</title>
        <authorList>
            <person name="Lu H."/>
        </authorList>
    </citation>
    <scope>NUCLEOTIDE SEQUENCE [LARGE SCALE GENOMIC DNA]</scope>
    <source>
        <strain evidence="11 12">DXS22W</strain>
    </source>
</reference>
<dbReference type="PIRSF" id="PIRSF015592">
    <property type="entry name" value="Prld-crbxl_pptds"/>
    <property type="match status" value="1"/>
</dbReference>
<dbReference type="PRINTS" id="PR00706">
    <property type="entry name" value="PYROGLUPTASE"/>
</dbReference>
<dbReference type="InterPro" id="IPR033693">
    <property type="entry name" value="PGPEP1_Glu_AS"/>
</dbReference>
<keyword evidence="7 11" id="KW-0378">Hydrolase</keyword>
<feature type="active site" evidence="10">
    <location>
        <position position="152"/>
    </location>
</feature>
<evidence type="ECO:0000256" key="7">
    <source>
        <dbReference type="ARBA" id="ARBA00022801"/>
    </source>
</evidence>
<dbReference type="SUPFAM" id="SSF53182">
    <property type="entry name" value="Pyrrolidone carboxyl peptidase (pyroglutamate aminopeptidase)"/>
    <property type="match status" value="1"/>
</dbReference>
<dbReference type="PROSITE" id="PS01334">
    <property type="entry name" value="PYRASE_CYS"/>
    <property type="match status" value="1"/>
</dbReference>
<name>A0ABU9CDQ9_9BURK</name>
<dbReference type="Gene3D" id="3.40.630.20">
    <property type="entry name" value="Peptidase C15, pyroglutamyl peptidase I-like"/>
    <property type="match status" value="1"/>
</dbReference>
<comment type="subcellular location">
    <subcellularLocation>
        <location evidence="3">Cytoplasm</location>
    </subcellularLocation>
</comment>
<dbReference type="CDD" id="cd00501">
    <property type="entry name" value="Peptidase_C15"/>
    <property type="match status" value="1"/>
</dbReference>
<evidence type="ECO:0000256" key="2">
    <source>
        <dbReference type="ARBA" id="ARBA00002280"/>
    </source>
</evidence>
<dbReference type="Pfam" id="PF01470">
    <property type="entry name" value="Peptidase_C15"/>
    <property type="match status" value="1"/>
</dbReference>
<organism evidence="11 12">
    <name type="scientific">Pseudaquabacterium inlustre</name>
    <dbReference type="NCBI Taxonomy" id="2984192"/>
    <lineage>
        <taxon>Bacteria</taxon>
        <taxon>Pseudomonadati</taxon>
        <taxon>Pseudomonadota</taxon>
        <taxon>Betaproteobacteria</taxon>
        <taxon>Burkholderiales</taxon>
        <taxon>Sphaerotilaceae</taxon>
        <taxon>Pseudaquabacterium</taxon>
    </lineage>
</organism>
<dbReference type="InterPro" id="IPR029762">
    <property type="entry name" value="PGP-I_bact-type"/>
</dbReference>
<keyword evidence="5" id="KW-0963">Cytoplasm</keyword>
<comment type="similarity">
    <text evidence="4">Belongs to the peptidase C15 family.</text>
</comment>
<dbReference type="InterPro" id="IPR000816">
    <property type="entry name" value="Peptidase_C15"/>
</dbReference>
<dbReference type="EMBL" id="JBBUTH010000001">
    <property type="protein sequence ID" value="MEK8049325.1"/>
    <property type="molecule type" value="Genomic_DNA"/>
</dbReference>
<evidence type="ECO:0000256" key="10">
    <source>
        <dbReference type="PROSITE-ProRule" id="PRU10077"/>
    </source>
</evidence>
<evidence type="ECO:0000256" key="4">
    <source>
        <dbReference type="ARBA" id="ARBA00006641"/>
    </source>
</evidence>
<gene>
    <name evidence="11" type="primary">pcp</name>
    <name evidence="11" type="ORF">AACH10_03645</name>
</gene>
<dbReference type="InterPro" id="IPR036440">
    <property type="entry name" value="Peptidase_C15-like_sf"/>
</dbReference>
<evidence type="ECO:0000256" key="8">
    <source>
        <dbReference type="ARBA" id="ARBA00022807"/>
    </source>
</evidence>
<dbReference type="RefSeq" id="WP_341408994.1">
    <property type="nucleotide sequence ID" value="NZ_JBBUTH010000001.1"/>
</dbReference>
<evidence type="ECO:0000256" key="1">
    <source>
        <dbReference type="ARBA" id="ARBA00001770"/>
    </source>
</evidence>
<sequence length="223" mass="22748">MDASGEGQLLVTGFEPFDGEAINPSWEVARALDGQLIGGWRVVAVRLPCVFGASRAALDAAITRLRPAGALAGVVALGLAGNRGAISVERVAVNLVDARIPDNAGAQPVDVPVVPGAPLALATRLPAKAIVARLQAAGLPAELSLSAGSFVCNEVMFGLLHRLRRRPGVPAGFVHLPPLPEQAARHGLGRAMPLADQVRGIALAIELLASGAAELRVAGGTLS</sequence>
<evidence type="ECO:0000313" key="11">
    <source>
        <dbReference type="EMBL" id="MEK8049325.1"/>
    </source>
</evidence>
<dbReference type="NCBIfam" id="NF009676">
    <property type="entry name" value="PRK13197.1"/>
    <property type="match status" value="1"/>
</dbReference>
<dbReference type="Proteomes" id="UP001365405">
    <property type="component" value="Unassembled WGS sequence"/>
</dbReference>
<dbReference type="PANTHER" id="PTHR23402:SF1">
    <property type="entry name" value="PYROGLUTAMYL-PEPTIDASE I"/>
    <property type="match status" value="1"/>
</dbReference>
<dbReference type="EC" id="3.4.19.3" evidence="9"/>
<evidence type="ECO:0000256" key="9">
    <source>
        <dbReference type="PROSITE-ProRule" id="PRU10076"/>
    </source>
</evidence>
<keyword evidence="6" id="KW-0645">Protease</keyword>
<dbReference type="InterPro" id="IPR016125">
    <property type="entry name" value="Peptidase_C15-like"/>
</dbReference>
<accession>A0ABU9CDQ9</accession>
<feature type="active site" evidence="9">
    <location>
        <position position="89"/>
    </location>
</feature>
<dbReference type="GO" id="GO:0016920">
    <property type="term" value="F:pyroglutamyl-peptidase activity"/>
    <property type="evidence" value="ECO:0007669"/>
    <property type="project" value="UniProtKB-EC"/>
</dbReference>
<evidence type="ECO:0000256" key="3">
    <source>
        <dbReference type="ARBA" id="ARBA00004496"/>
    </source>
</evidence>
<evidence type="ECO:0000256" key="5">
    <source>
        <dbReference type="ARBA" id="ARBA00022490"/>
    </source>
</evidence>
<dbReference type="NCBIfam" id="TIGR00504">
    <property type="entry name" value="pyro_pdase"/>
    <property type="match status" value="1"/>
</dbReference>
<protein>
    <recommendedName>
        <fullName evidence="9">Pyroglutamyl-peptidase I</fullName>
        <ecNumber evidence="9">3.4.19.3</ecNumber>
    </recommendedName>
</protein>
<dbReference type="PROSITE" id="PS01333">
    <property type="entry name" value="PYRASE_GLU"/>
    <property type="match status" value="1"/>
</dbReference>
<comment type="catalytic activity">
    <reaction evidence="1 9">
        <text>Release of an N-terminal pyroglutamyl group from a polypeptide, the second amino acid generally not being Pro.</text>
        <dbReference type="EC" id="3.4.19.3"/>
    </reaction>
</comment>
<keyword evidence="8" id="KW-0788">Thiol protease</keyword>
<evidence type="ECO:0000313" key="12">
    <source>
        <dbReference type="Proteomes" id="UP001365405"/>
    </source>
</evidence>
<dbReference type="InterPro" id="IPR033694">
    <property type="entry name" value="PGPEP1_Cys_AS"/>
</dbReference>
<comment type="function">
    <text evidence="2">Removes 5-oxoproline from various penultimate amino acid residues except L-proline.</text>
</comment>
<keyword evidence="12" id="KW-1185">Reference proteome</keyword>
<evidence type="ECO:0000256" key="6">
    <source>
        <dbReference type="ARBA" id="ARBA00022670"/>
    </source>
</evidence>
<comment type="caution">
    <text evidence="11">The sequence shown here is derived from an EMBL/GenBank/DDBJ whole genome shotgun (WGS) entry which is preliminary data.</text>
</comment>
<proteinExistence type="inferred from homology"/>
<dbReference type="PANTHER" id="PTHR23402">
    <property type="entry name" value="PROTEASE FAMILY C15 PYROGLUTAMYL-PEPTIDASE I-RELATED"/>
    <property type="match status" value="1"/>
</dbReference>